<evidence type="ECO:0000256" key="5">
    <source>
        <dbReference type="ARBA" id="ARBA00022801"/>
    </source>
</evidence>
<keyword evidence="1 10" id="KW-0031">Aminopeptidase</keyword>
<keyword evidence="3" id="KW-0479">Metal-binding</keyword>
<reference evidence="10" key="1">
    <citation type="journal article" date="2014" name="Int. J. Syst. Evol. Microbiol.">
        <title>Complete genome sequence of Corynebacterium casei LMG S-19264T (=DSM 44701T), isolated from a smear-ripened cheese.</title>
        <authorList>
            <consortium name="US DOE Joint Genome Institute (JGI-PGF)"/>
            <person name="Walter F."/>
            <person name="Albersmeier A."/>
            <person name="Kalinowski J."/>
            <person name="Ruckert C."/>
        </authorList>
    </citation>
    <scope>NUCLEOTIDE SEQUENCE</scope>
    <source>
        <strain evidence="10">KCTC 42590</strain>
    </source>
</reference>
<feature type="domain" description="PA" evidence="8">
    <location>
        <begin position="140"/>
        <end position="217"/>
    </location>
</feature>
<evidence type="ECO:0000256" key="7">
    <source>
        <dbReference type="SAM" id="SignalP"/>
    </source>
</evidence>
<name>A0A919ARS6_9PROT</name>
<evidence type="ECO:0000256" key="2">
    <source>
        <dbReference type="ARBA" id="ARBA00022670"/>
    </source>
</evidence>
<dbReference type="InterPro" id="IPR007484">
    <property type="entry name" value="Peptidase_M28"/>
</dbReference>
<dbReference type="GO" id="GO:0006508">
    <property type="term" value="P:proteolysis"/>
    <property type="evidence" value="ECO:0007669"/>
    <property type="project" value="UniProtKB-KW"/>
</dbReference>
<reference evidence="10" key="2">
    <citation type="submission" date="2020-09" db="EMBL/GenBank/DDBJ databases">
        <authorList>
            <person name="Sun Q."/>
            <person name="Kim S."/>
        </authorList>
    </citation>
    <scope>NUCLEOTIDE SEQUENCE</scope>
    <source>
        <strain evidence="10">KCTC 42590</strain>
    </source>
</reference>
<gene>
    <name evidence="10" type="ORF">GCM10017044_15340</name>
</gene>
<dbReference type="GO" id="GO:0046872">
    <property type="term" value="F:metal ion binding"/>
    <property type="evidence" value="ECO:0007669"/>
    <property type="project" value="UniProtKB-KW"/>
</dbReference>
<dbReference type="PANTHER" id="PTHR12147:SF56">
    <property type="entry name" value="AMINOPEPTIDASE YDR415C-RELATED"/>
    <property type="match status" value="1"/>
</dbReference>
<keyword evidence="6" id="KW-0862">Zinc</keyword>
<dbReference type="Gene3D" id="3.50.30.30">
    <property type="match status" value="1"/>
</dbReference>
<dbReference type="InterPro" id="IPR046450">
    <property type="entry name" value="PA_dom_sf"/>
</dbReference>
<evidence type="ECO:0000313" key="11">
    <source>
        <dbReference type="Proteomes" id="UP000630923"/>
    </source>
</evidence>
<keyword evidence="2" id="KW-0645">Protease</keyword>
<feature type="chain" id="PRO_5036811324" evidence="7">
    <location>
        <begin position="25"/>
        <end position="549"/>
    </location>
</feature>
<dbReference type="Gene3D" id="3.40.630.10">
    <property type="entry name" value="Zn peptidases"/>
    <property type="match status" value="2"/>
</dbReference>
<keyword evidence="11" id="KW-1185">Reference proteome</keyword>
<dbReference type="GO" id="GO:0008235">
    <property type="term" value="F:metalloexopeptidase activity"/>
    <property type="evidence" value="ECO:0007669"/>
    <property type="project" value="InterPro"/>
</dbReference>
<evidence type="ECO:0000256" key="4">
    <source>
        <dbReference type="ARBA" id="ARBA00022729"/>
    </source>
</evidence>
<keyword evidence="5" id="KW-0378">Hydrolase</keyword>
<dbReference type="GO" id="GO:0004177">
    <property type="term" value="F:aminopeptidase activity"/>
    <property type="evidence" value="ECO:0007669"/>
    <property type="project" value="UniProtKB-KW"/>
</dbReference>
<feature type="domain" description="Peptidase M28" evidence="9">
    <location>
        <begin position="307"/>
        <end position="518"/>
    </location>
</feature>
<dbReference type="InterPro" id="IPR003137">
    <property type="entry name" value="PA_domain"/>
</dbReference>
<proteinExistence type="predicted"/>
<evidence type="ECO:0000259" key="8">
    <source>
        <dbReference type="Pfam" id="PF02225"/>
    </source>
</evidence>
<dbReference type="AlphaFoldDB" id="A0A919ARS6"/>
<dbReference type="Proteomes" id="UP000630923">
    <property type="component" value="Unassembled WGS sequence"/>
</dbReference>
<evidence type="ECO:0000256" key="3">
    <source>
        <dbReference type="ARBA" id="ARBA00022723"/>
    </source>
</evidence>
<dbReference type="PANTHER" id="PTHR12147">
    <property type="entry name" value="METALLOPEPTIDASE M28 FAMILY MEMBER"/>
    <property type="match status" value="1"/>
</dbReference>
<dbReference type="SUPFAM" id="SSF52025">
    <property type="entry name" value="PA domain"/>
    <property type="match status" value="1"/>
</dbReference>
<sequence length="549" mass="60151">MTASNNRLLGLICLILTATPVAISQPLSDKNHTLHTIPIEEAQLRAHLTFLSSDNLKGRDTGTAEYEIAANYVASHFEQFGMRPAGDNSSWFQSVPFIRSKLNPGSVQFTIHEENEQSHLTYQDDFFMLPSAISQQDNVRGELVFVGYGIVSKELHLDDYAGLNVQDKIVVILGGRPAALANDFGAHVSSIGEKVRLAVRQGAKGVIFVDTPAEQKTNTYQRYRLFASKPLLRWKSQSGIVSEDYPELKGLAYITVDAGRKLFKSAGHILDDTFETMARGHIPAGFDLGIEVSLKRKSSHEKVTSSNVVGLVEGSDPTLMNEYIVFTSHLDHLGVDADGAVYNGALDNAAGIAIMLETARRFSNLAKPKRSILFVAVTAEEAGLLGSDYFARFPTVPLQSMVANLNIDMPLIMYPFADIVAFGGQHSTISDSLEAALEPLGLKLSPDPMPELSLFTRSDHYSFVKMGLPSVHLSPGFASRDPSINGHDLFGMFLKRHYHQPTDEASLPIDYSAGANFVKVAFSIGTILGNSPSRPRWRTDSNFGRLFSK</sequence>
<dbReference type="EMBL" id="BNCI01000002">
    <property type="protein sequence ID" value="GHF22159.1"/>
    <property type="molecule type" value="Genomic_DNA"/>
</dbReference>
<keyword evidence="4 7" id="KW-0732">Signal</keyword>
<dbReference type="Pfam" id="PF04389">
    <property type="entry name" value="Peptidase_M28"/>
    <property type="match status" value="1"/>
</dbReference>
<dbReference type="RefSeq" id="WP_191251648.1">
    <property type="nucleotide sequence ID" value="NZ_BNCI01000002.1"/>
</dbReference>
<evidence type="ECO:0000256" key="6">
    <source>
        <dbReference type="ARBA" id="ARBA00022833"/>
    </source>
</evidence>
<evidence type="ECO:0000256" key="1">
    <source>
        <dbReference type="ARBA" id="ARBA00022438"/>
    </source>
</evidence>
<protein>
    <submittedName>
        <fullName evidence="10">Aminopeptidase</fullName>
    </submittedName>
</protein>
<accession>A0A919ARS6</accession>
<dbReference type="InterPro" id="IPR045175">
    <property type="entry name" value="M28_fam"/>
</dbReference>
<comment type="caution">
    <text evidence="10">The sequence shown here is derived from an EMBL/GenBank/DDBJ whole genome shotgun (WGS) entry which is preliminary data.</text>
</comment>
<evidence type="ECO:0000313" key="10">
    <source>
        <dbReference type="EMBL" id="GHF22159.1"/>
    </source>
</evidence>
<feature type="signal peptide" evidence="7">
    <location>
        <begin position="1"/>
        <end position="24"/>
    </location>
</feature>
<dbReference type="SUPFAM" id="SSF53187">
    <property type="entry name" value="Zn-dependent exopeptidases"/>
    <property type="match status" value="1"/>
</dbReference>
<evidence type="ECO:0000259" key="9">
    <source>
        <dbReference type="Pfam" id="PF04389"/>
    </source>
</evidence>
<organism evidence="10 11">
    <name type="scientific">Kordiimonas sediminis</name>
    <dbReference type="NCBI Taxonomy" id="1735581"/>
    <lineage>
        <taxon>Bacteria</taxon>
        <taxon>Pseudomonadati</taxon>
        <taxon>Pseudomonadota</taxon>
        <taxon>Alphaproteobacteria</taxon>
        <taxon>Kordiimonadales</taxon>
        <taxon>Kordiimonadaceae</taxon>
        <taxon>Kordiimonas</taxon>
    </lineage>
</organism>
<dbReference type="CDD" id="cd04820">
    <property type="entry name" value="PA_M28_1_1"/>
    <property type="match status" value="1"/>
</dbReference>
<dbReference type="Pfam" id="PF02225">
    <property type="entry name" value="PA"/>
    <property type="match status" value="1"/>
</dbReference>